<comment type="subcellular location">
    <subcellularLocation>
        <location evidence="1">Membrane</location>
        <topology evidence="1">Multi-pass membrane protein</topology>
    </subcellularLocation>
</comment>
<keyword evidence="7 8" id="KW-0472">Membrane</keyword>
<evidence type="ECO:0000313" key="12">
    <source>
        <dbReference type="Proteomes" id="UP000193925"/>
    </source>
</evidence>
<evidence type="ECO:0000256" key="2">
    <source>
        <dbReference type="ARBA" id="ARBA00007866"/>
    </source>
</evidence>
<name>A0A060UQS2_9PROT</name>
<feature type="domain" description="Cytochrome oxidase subunit II copper A binding" evidence="9">
    <location>
        <begin position="135"/>
        <end position="247"/>
    </location>
</feature>
<dbReference type="EMBL" id="LT841305">
    <property type="protein sequence ID" value="SMH67448.1"/>
    <property type="molecule type" value="Genomic_DNA"/>
</dbReference>
<dbReference type="GO" id="GO:0009486">
    <property type="term" value="F:cytochrome bo3 ubiquinol oxidase activity"/>
    <property type="evidence" value="ECO:0007669"/>
    <property type="project" value="InterPro"/>
</dbReference>
<keyword evidence="12" id="KW-1185">Reference proteome</keyword>
<evidence type="ECO:0000256" key="7">
    <source>
        <dbReference type="ARBA" id="ARBA00023136"/>
    </source>
</evidence>
<evidence type="ECO:0000256" key="8">
    <source>
        <dbReference type="SAM" id="Phobius"/>
    </source>
</evidence>
<dbReference type="InterPro" id="IPR008972">
    <property type="entry name" value="Cupredoxin"/>
</dbReference>
<dbReference type="PROSITE" id="PS50857">
    <property type="entry name" value="COX2_CUA"/>
    <property type="match status" value="1"/>
</dbReference>
<feature type="transmembrane region" description="Helical" evidence="8">
    <location>
        <begin position="172"/>
        <end position="194"/>
    </location>
</feature>
<evidence type="ECO:0000256" key="5">
    <source>
        <dbReference type="ARBA" id="ARBA00022982"/>
    </source>
</evidence>
<evidence type="ECO:0000313" key="10">
    <source>
        <dbReference type="EMBL" id="CDQ09148.1"/>
    </source>
</evidence>
<protein>
    <submittedName>
        <fullName evidence="10">Cytochrome c oxidase subunit II</fullName>
    </submittedName>
</protein>
<dbReference type="InterPro" id="IPR002429">
    <property type="entry name" value="CcO_II-like_C"/>
</dbReference>
<feature type="transmembrane region" description="Helical" evidence="8">
    <location>
        <begin position="46"/>
        <end position="72"/>
    </location>
</feature>
<reference evidence="10" key="1">
    <citation type="submission" date="2014-03" db="EMBL/GenBank/DDBJ databases">
        <authorList>
            <person name="Genoscope - CEA"/>
        </authorList>
    </citation>
    <scope>NUCLEOTIDE SEQUENCE [LARGE SCALE GENOMIC DNA]</scope>
    <source>
        <strain evidence="10">CF27</strain>
    </source>
</reference>
<evidence type="ECO:0000256" key="1">
    <source>
        <dbReference type="ARBA" id="ARBA00004141"/>
    </source>
</evidence>
<keyword evidence="6 8" id="KW-1133">Transmembrane helix</keyword>
<dbReference type="GO" id="GO:0004129">
    <property type="term" value="F:cytochrome-c oxidase activity"/>
    <property type="evidence" value="ECO:0007669"/>
    <property type="project" value="InterPro"/>
</dbReference>
<dbReference type="RefSeq" id="WP_035191564.1">
    <property type="nucleotide sequence ID" value="NZ_CCCS020000016.1"/>
</dbReference>
<dbReference type="Gene3D" id="2.60.40.420">
    <property type="entry name" value="Cupredoxins - blue copper proteins"/>
    <property type="match status" value="1"/>
</dbReference>
<keyword evidence="4 8" id="KW-0812">Transmembrane</keyword>
<feature type="transmembrane region" description="Helical" evidence="8">
    <location>
        <begin position="93"/>
        <end position="113"/>
    </location>
</feature>
<evidence type="ECO:0000259" key="9">
    <source>
        <dbReference type="PROSITE" id="PS50857"/>
    </source>
</evidence>
<dbReference type="Gene3D" id="1.10.287.90">
    <property type="match status" value="1"/>
</dbReference>
<feature type="transmembrane region" description="Helical" evidence="8">
    <location>
        <begin position="12"/>
        <end position="34"/>
    </location>
</feature>
<reference evidence="10" key="2">
    <citation type="submission" date="2014-07" db="EMBL/GenBank/DDBJ databases">
        <title>Initial genome analysis of the psychrotolerant acidophile Acidithiobacillus ferrivorans CF27: insights into iron and sulfur oxidation pathways and into biofilm formation.</title>
        <authorList>
            <person name="Talla E."/>
            <person name="Hedrich S."/>
            <person name="Mangenot S."/>
            <person name="Ji B."/>
            <person name="Johnson D.B."/>
            <person name="Barbe V."/>
            <person name="Bonnefoy V."/>
        </authorList>
    </citation>
    <scope>NUCLEOTIDE SEQUENCE [LARGE SCALE GENOMIC DNA]</scope>
    <source>
        <strain evidence="10">CF27</strain>
    </source>
</reference>
<dbReference type="GO" id="GO:0042773">
    <property type="term" value="P:ATP synthesis coupled electron transport"/>
    <property type="evidence" value="ECO:0007669"/>
    <property type="project" value="TreeGrafter"/>
</dbReference>
<dbReference type="PANTHER" id="PTHR22888">
    <property type="entry name" value="CYTOCHROME C OXIDASE, SUBUNIT II"/>
    <property type="match status" value="1"/>
</dbReference>
<keyword evidence="3" id="KW-0813">Transport</keyword>
<comment type="similarity">
    <text evidence="2">Belongs to the cytochrome c oxidase subunit 2 family.</text>
</comment>
<accession>A0A060UQS2</accession>
<gene>
    <name evidence="11" type="primary">cyoA</name>
    <name evidence="10" type="ORF">AFERRI_230006</name>
    <name evidence="11" type="ORF">AFERRI_50649</name>
</gene>
<dbReference type="Proteomes" id="UP000193925">
    <property type="component" value="Chromosome AFERRI"/>
</dbReference>
<sequence length="321" mass="36216">MQVKWRNSLKNGWRYAALAPILLLDGCAGNPYWIFDPKGVMADTNLFYLLVDVGIMGTIVGLTALLVVWFMWRYQKGKNRGKYDPAWSHSNTIEVVVWGIPIIAVGVLSYFAVVGTFEINPYNPTVITNHLKPTSDPVEVDVIATDWQWLFVYPQYHMAVANELVLPAHTPVFFRLTSTAVTTTFFIPQLVGMIDVMPGMRTKNAMESNHVGEYQGIASDYAGAGTSWMTFKTKMLSSADFGQWVQRVQQSPTSMTYTSFNNYAGPYINVHHKVAYFSSVQGGLFDHVIDEVMNGKTWPIPPMMTENMVAYMQKQNAQHRD</sequence>
<dbReference type="PANTHER" id="PTHR22888:SF18">
    <property type="entry name" value="CYTOCHROME BO(3) UBIQUINOL OXIDASE SUBUNIT 2"/>
    <property type="match status" value="1"/>
</dbReference>
<evidence type="ECO:0000256" key="3">
    <source>
        <dbReference type="ARBA" id="ARBA00022448"/>
    </source>
</evidence>
<keyword evidence="5" id="KW-0249">Electron transport</keyword>
<proteinExistence type="inferred from homology"/>
<evidence type="ECO:0000256" key="4">
    <source>
        <dbReference type="ARBA" id="ARBA00022692"/>
    </source>
</evidence>
<dbReference type="AlphaFoldDB" id="A0A060UQS2"/>
<evidence type="ECO:0000313" key="11">
    <source>
        <dbReference type="EMBL" id="SMH67448.1"/>
    </source>
</evidence>
<dbReference type="InterPro" id="IPR036257">
    <property type="entry name" value="Cyt_c_oxidase_su2_TM_sf"/>
</dbReference>
<dbReference type="SUPFAM" id="SSF81464">
    <property type="entry name" value="Cytochrome c oxidase subunit II-like, transmembrane region"/>
    <property type="match status" value="1"/>
</dbReference>
<dbReference type="Pfam" id="PF06481">
    <property type="entry name" value="COX_ARM"/>
    <property type="match status" value="1"/>
</dbReference>
<dbReference type="InterPro" id="IPR010514">
    <property type="entry name" value="COX_ARM"/>
</dbReference>
<dbReference type="SUPFAM" id="SSF49503">
    <property type="entry name" value="Cupredoxins"/>
    <property type="match status" value="1"/>
</dbReference>
<dbReference type="GO" id="GO:0016020">
    <property type="term" value="C:membrane"/>
    <property type="evidence" value="ECO:0007669"/>
    <property type="project" value="UniProtKB-SubCell"/>
</dbReference>
<dbReference type="Pfam" id="PF00116">
    <property type="entry name" value="COX2"/>
    <property type="match status" value="1"/>
</dbReference>
<evidence type="ECO:0000256" key="6">
    <source>
        <dbReference type="ARBA" id="ARBA00022989"/>
    </source>
</evidence>
<dbReference type="GO" id="GO:0005507">
    <property type="term" value="F:copper ion binding"/>
    <property type="evidence" value="ECO:0007669"/>
    <property type="project" value="InterPro"/>
</dbReference>
<reference evidence="11 12" key="3">
    <citation type="submission" date="2017-03" db="EMBL/GenBank/DDBJ databases">
        <authorList>
            <person name="Regsiter A."/>
            <person name="William W."/>
        </authorList>
    </citation>
    <scope>NUCLEOTIDE SEQUENCE [LARGE SCALE GENOMIC DNA]</scope>
    <source>
        <strain evidence="11">PRJEB5721</strain>
    </source>
</reference>
<dbReference type="EMBL" id="CCCS020000016">
    <property type="protein sequence ID" value="CDQ09148.1"/>
    <property type="molecule type" value="Genomic_DNA"/>
</dbReference>
<organism evidence="10">
    <name type="scientific">Acidithiobacillus ferrivorans</name>
    <dbReference type="NCBI Taxonomy" id="160808"/>
    <lineage>
        <taxon>Bacteria</taxon>
        <taxon>Pseudomonadati</taxon>
        <taxon>Pseudomonadota</taxon>
        <taxon>Acidithiobacillia</taxon>
        <taxon>Acidithiobacillales</taxon>
        <taxon>Acidithiobacillaceae</taxon>
        <taxon>Acidithiobacillus</taxon>
    </lineage>
</organism>
<dbReference type="InterPro" id="IPR045187">
    <property type="entry name" value="CcO_II"/>
</dbReference>